<dbReference type="Pfam" id="PF04326">
    <property type="entry name" value="SLFN_AlbA_2"/>
    <property type="match status" value="1"/>
</dbReference>
<evidence type="ECO:0000313" key="2">
    <source>
        <dbReference type="EMBL" id="RCR67015.1"/>
    </source>
</evidence>
<evidence type="ECO:0000313" key="3">
    <source>
        <dbReference type="Proteomes" id="UP000253383"/>
    </source>
</evidence>
<dbReference type="AlphaFoldDB" id="A0A368JI99"/>
<dbReference type="Gene3D" id="3.30.950.30">
    <property type="entry name" value="Schlafen, AAA domain"/>
    <property type="match status" value="1"/>
</dbReference>
<keyword evidence="3" id="KW-1185">Reference proteome</keyword>
<dbReference type="PANTHER" id="PTHR30595:SF6">
    <property type="entry name" value="SCHLAFEN ALBA-2 DOMAIN-CONTAINING PROTEIN"/>
    <property type="match status" value="1"/>
</dbReference>
<dbReference type="Proteomes" id="UP000253383">
    <property type="component" value="Unassembled WGS sequence"/>
</dbReference>
<dbReference type="InterPro" id="IPR007421">
    <property type="entry name" value="Schlafen_AlbA_2_dom"/>
</dbReference>
<comment type="caution">
    <text evidence="2">The sequence shown here is derived from an EMBL/GenBank/DDBJ whole genome shotgun (WGS) entry which is preliminary data.</text>
</comment>
<protein>
    <submittedName>
        <fullName evidence="2">ATP-binding protein</fullName>
    </submittedName>
</protein>
<reference evidence="2 3" key="1">
    <citation type="submission" date="2018-07" db="EMBL/GenBank/DDBJ databases">
        <title>Genome analysis of Larkinella rosea.</title>
        <authorList>
            <person name="Zhou Z."/>
            <person name="Wang G."/>
        </authorList>
    </citation>
    <scope>NUCLEOTIDE SEQUENCE [LARGE SCALE GENOMIC DNA]</scope>
    <source>
        <strain evidence="3">zzj9</strain>
    </source>
</reference>
<evidence type="ECO:0000259" key="1">
    <source>
        <dbReference type="Pfam" id="PF04326"/>
    </source>
</evidence>
<dbReference type="GO" id="GO:0005524">
    <property type="term" value="F:ATP binding"/>
    <property type="evidence" value="ECO:0007669"/>
    <property type="project" value="UniProtKB-KW"/>
</dbReference>
<dbReference type="PANTHER" id="PTHR30595">
    <property type="entry name" value="GLPR-RELATED TRANSCRIPTIONAL REPRESSOR"/>
    <property type="match status" value="1"/>
</dbReference>
<feature type="domain" description="Schlafen AlbA-2" evidence="1">
    <location>
        <begin position="15"/>
        <end position="125"/>
    </location>
</feature>
<gene>
    <name evidence="2" type="ORF">DUE52_23445</name>
</gene>
<accession>A0A368JI99</accession>
<dbReference type="InterPro" id="IPR038461">
    <property type="entry name" value="Schlafen_AlbA_2_dom_sf"/>
</dbReference>
<sequence length="357" mass="41413">MDITQEVSQIIEEREEQKIEYRAVLPPSRNLAQLISGFANTEGGYILLGIYQHSSGRIEVIGLSNDFHANSITHKALDLLTPQISILYQYVSLNDKKIYAIKVEKSETLISVEGKIYKRDGISNYIFNPSETTFNLNGYKRIKEINSRIEIQKLNATSSKIKLLEHYQSILKIIDDLKTILYPEDVTIPTTNIEGRILSKILYSSFVDNFETYLSDILYEIYLANPLTLKSKELVTIEEVLNCIDLQEFVKYYAKQKLLKLQKGSVKGFIKENNQIKDLNVFTEPIQQEVEKLLQIRHLYSHRNGIIDEKFLQYFTENLSLNTEYLMSVSEICDKLEYLFELVHKLDISVVIKYKLL</sequence>
<keyword evidence="2" id="KW-0547">Nucleotide-binding</keyword>
<proteinExistence type="predicted"/>
<name>A0A368JI99_9BACT</name>
<dbReference type="EMBL" id="QOWE01000022">
    <property type="protein sequence ID" value="RCR67015.1"/>
    <property type="molecule type" value="Genomic_DNA"/>
</dbReference>
<organism evidence="2 3">
    <name type="scientific">Larkinella punicea</name>
    <dbReference type="NCBI Taxonomy" id="2315727"/>
    <lineage>
        <taxon>Bacteria</taxon>
        <taxon>Pseudomonadati</taxon>
        <taxon>Bacteroidota</taxon>
        <taxon>Cytophagia</taxon>
        <taxon>Cytophagales</taxon>
        <taxon>Spirosomataceae</taxon>
        <taxon>Larkinella</taxon>
    </lineage>
</organism>
<dbReference type="RefSeq" id="WP_114408502.1">
    <property type="nucleotide sequence ID" value="NZ_QOWE01000022.1"/>
</dbReference>
<dbReference type="OrthoDB" id="9810282at2"/>
<keyword evidence="2" id="KW-0067">ATP-binding</keyword>